<dbReference type="SUPFAM" id="SSF52047">
    <property type="entry name" value="RNI-like"/>
    <property type="match status" value="1"/>
</dbReference>
<organism evidence="2 3">
    <name type="scientific">Lentithecium fluviatile CBS 122367</name>
    <dbReference type="NCBI Taxonomy" id="1168545"/>
    <lineage>
        <taxon>Eukaryota</taxon>
        <taxon>Fungi</taxon>
        <taxon>Dikarya</taxon>
        <taxon>Ascomycota</taxon>
        <taxon>Pezizomycotina</taxon>
        <taxon>Dothideomycetes</taxon>
        <taxon>Pleosporomycetidae</taxon>
        <taxon>Pleosporales</taxon>
        <taxon>Massarineae</taxon>
        <taxon>Lentitheciaceae</taxon>
        <taxon>Lentithecium</taxon>
    </lineage>
</organism>
<dbReference type="InterPro" id="IPR032675">
    <property type="entry name" value="LRR_dom_sf"/>
</dbReference>
<name>A0A6G1J3Y8_9PLEO</name>
<evidence type="ECO:0000256" key="1">
    <source>
        <dbReference type="SAM" id="MobiDB-lite"/>
    </source>
</evidence>
<keyword evidence="3" id="KW-1185">Reference proteome</keyword>
<sequence length="675" mass="75088">MTNRHIVSTILHHLSGMKYKDRRQYGPDQPVEFLEFRPTLVPSILVNRLWADEGTSILWRRYPHLPAFKKMPIERRQYYAIKVQHVFALSPPPGSADSLDYLEDLAWPNLKSLELEVDFKRHGANFASMLHTGLENLEISGLQSGDSNYFSGVVLPALFNPCKGLKSLRIGADTIPDDEPVHVGALFDHLDAIPSIKTIEVKSTNFIDKDALFARLSQRPDLEGLEIDLDPGLALLPLLSGPNALPSPFSTLKRAWIMCYPEVALALPTHLGLIEEFQLDIARIPNRPSQDSDYSILDDLLAQMPYCPHLRLLKIGVGMMAENFPSIASLPKLTGGNFVTLAESCSKLEDVNLLAADPSAIDGSSISSEEFDSFCRALPHLRVLNLKLHPITSTSLENTALLSLGQHCPELEVIRLKIPFQLPILPVPNTIPQILIHDEDEFLTTGYNAPSSSDDGKSSARSSLAVSSPSSQFSSSPVTSLFPRLTHLAVSRPQTALATLVSDAIPPSSPTMSSSSYSTHSVAEIVDPEVEEFLVRSWAHPLLTHFPRLEILEAWGDWTGQDNESLNYFLPMDEILASTWEFLSGVEQDLWEDDEHTADEVEDDNWRQSWESSEDWEKASLINEFRVDEGVGYDKLHVEKLGLYDEEPEGMITPGRTMKDEGLFRVADSQHQGGG</sequence>
<dbReference type="OrthoDB" id="2305901at2759"/>
<proteinExistence type="predicted"/>
<dbReference type="Gene3D" id="3.80.10.10">
    <property type="entry name" value="Ribonuclease Inhibitor"/>
    <property type="match status" value="1"/>
</dbReference>
<dbReference type="Proteomes" id="UP000799291">
    <property type="component" value="Unassembled WGS sequence"/>
</dbReference>
<evidence type="ECO:0000313" key="3">
    <source>
        <dbReference type="Proteomes" id="UP000799291"/>
    </source>
</evidence>
<protein>
    <recommendedName>
        <fullName evidence="4">RNI-like protein</fullName>
    </recommendedName>
</protein>
<evidence type="ECO:0008006" key="4">
    <source>
        <dbReference type="Google" id="ProtNLM"/>
    </source>
</evidence>
<accession>A0A6G1J3Y8</accession>
<dbReference type="AlphaFoldDB" id="A0A6G1J3Y8"/>
<feature type="region of interest" description="Disordered" evidence="1">
    <location>
        <begin position="446"/>
        <end position="478"/>
    </location>
</feature>
<feature type="compositionally biased region" description="Low complexity" evidence="1">
    <location>
        <begin position="459"/>
        <end position="478"/>
    </location>
</feature>
<gene>
    <name evidence="2" type="ORF">K458DRAFT_477532</name>
</gene>
<evidence type="ECO:0000313" key="2">
    <source>
        <dbReference type="EMBL" id="KAF2684849.1"/>
    </source>
</evidence>
<reference evidence="2" key="1">
    <citation type="journal article" date="2020" name="Stud. Mycol.">
        <title>101 Dothideomycetes genomes: a test case for predicting lifestyles and emergence of pathogens.</title>
        <authorList>
            <person name="Haridas S."/>
            <person name="Albert R."/>
            <person name="Binder M."/>
            <person name="Bloem J."/>
            <person name="Labutti K."/>
            <person name="Salamov A."/>
            <person name="Andreopoulos B."/>
            <person name="Baker S."/>
            <person name="Barry K."/>
            <person name="Bills G."/>
            <person name="Bluhm B."/>
            <person name="Cannon C."/>
            <person name="Castanera R."/>
            <person name="Culley D."/>
            <person name="Daum C."/>
            <person name="Ezra D."/>
            <person name="Gonzalez J."/>
            <person name="Henrissat B."/>
            <person name="Kuo A."/>
            <person name="Liang C."/>
            <person name="Lipzen A."/>
            <person name="Lutzoni F."/>
            <person name="Magnuson J."/>
            <person name="Mondo S."/>
            <person name="Nolan M."/>
            <person name="Ohm R."/>
            <person name="Pangilinan J."/>
            <person name="Park H.-J."/>
            <person name="Ramirez L."/>
            <person name="Alfaro M."/>
            <person name="Sun H."/>
            <person name="Tritt A."/>
            <person name="Yoshinaga Y."/>
            <person name="Zwiers L.-H."/>
            <person name="Turgeon B."/>
            <person name="Goodwin S."/>
            <person name="Spatafora J."/>
            <person name="Crous P."/>
            <person name="Grigoriev I."/>
        </authorList>
    </citation>
    <scope>NUCLEOTIDE SEQUENCE</scope>
    <source>
        <strain evidence="2">CBS 122367</strain>
    </source>
</reference>
<dbReference type="EMBL" id="MU005580">
    <property type="protein sequence ID" value="KAF2684849.1"/>
    <property type="molecule type" value="Genomic_DNA"/>
</dbReference>